<dbReference type="Proteomes" id="UP000054007">
    <property type="component" value="Unassembled WGS sequence"/>
</dbReference>
<reference evidence="3 4" key="1">
    <citation type="journal article" date="2015" name="Fungal Genet. Biol.">
        <title>Evolution of novel wood decay mechanisms in Agaricales revealed by the genome sequences of Fistulina hepatica and Cylindrobasidium torrendii.</title>
        <authorList>
            <person name="Floudas D."/>
            <person name="Held B.W."/>
            <person name="Riley R."/>
            <person name="Nagy L.G."/>
            <person name="Koehler G."/>
            <person name="Ransdell A.S."/>
            <person name="Younus H."/>
            <person name="Chow J."/>
            <person name="Chiniquy J."/>
            <person name="Lipzen A."/>
            <person name="Tritt A."/>
            <person name="Sun H."/>
            <person name="Haridas S."/>
            <person name="LaButti K."/>
            <person name="Ohm R.A."/>
            <person name="Kues U."/>
            <person name="Blanchette R.A."/>
            <person name="Grigoriev I.V."/>
            <person name="Minto R.E."/>
            <person name="Hibbett D.S."/>
        </authorList>
    </citation>
    <scope>NUCLEOTIDE SEQUENCE [LARGE SCALE GENOMIC DNA]</scope>
    <source>
        <strain evidence="3 4">FP15055 ss-10</strain>
    </source>
</reference>
<name>A0A0D7BBS7_9AGAR</name>
<evidence type="ECO:0000313" key="3">
    <source>
        <dbReference type="EMBL" id="KIY67987.1"/>
    </source>
</evidence>
<feature type="region of interest" description="Disordered" evidence="2">
    <location>
        <begin position="130"/>
        <end position="159"/>
    </location>
</feature>
<feature type="region of interest" description="Disordered" evidence="2">
    <location>
        <begin position="183"/>
        <end position="210"/>
    </location>
</feature>
<feature type="compositionally biased region" description="Basic and acidic residues" evidence="2">
    <location>
        <begin position="183"/>
        <end position="202"/>
    </location>
</feature>
<accession>A0A0D7BBS7</accession>
<feature type="compositionally biased region" description="Basic and acidic residues" evidence="2">
    <location>
        <begin position="147"/>
        <end position="159"/>
    </location>
</feature>
<keyword evidence="4" id="KW-1185">Reference proteome</keyword>
<sequence>MKRAQSMRNQHAARPSLALISDDLGVLREGNESNEDVLRKQLLDKDRECDRLKTQVQQLQAQLASRPPLDQVQELQKEYKDLDLLLQGTMRENERSMLELERYKTREKMLEQKLAQLAGENWAETLDMPHNSSTISLASPRRPAPTKRTDSQPQEEDKGATLARLDQIKFMIMGMEQRMEIRKEKLSKNMAEAREKEHKYEDLAAQASHR</sequence>
<gene>
    <name evidence="3" type="ORF">CYLTODRAFT_422027</name>
</gene>
<dbReference type="EMBL" id="KN880512">
    <property type="protein sequence ID" value="KIY67987.1"/>
    <property type="molecule type" value="Genomic_DNA"/>
</dbReference>
<proteinExistence type="predicted"/>
<dbReference type="OrthoDB" id="3363533at2759"/>
<protein>
    <submittedName>
        <fullName evidence="3">Uncharacterized protein</fullName>
    </submittedName>
</protein>
<evidence type="ECO:0000256" key="1">
    <source>
        <dbReference type="SAM" id="Coils"/>
    </source>
</evidence>
<keyword evidence="1" id="KW-0175">Coiled coil</keyword>
<organism evidence="3 4">
    <name type="scientific">Cylindrobasidium torrendii FP15055 ss-10</name>
    <dbReference type="NCBI Taxonomy" id="1314674"/>
    <lineage>
        <taxon>Eukaryota</taxon>
        <taxon>Fungi</taxon>
        <taxon>Dikarya</taxon>
        <taxon>Basidiomycota</taxon>
        <taxon>Agaricomycotina</taxon>
        <taxon>Agaricomycetes</taxon>
        <taxon>Agaricomycetidae</taxon>
        <taxon>Agaricales</taxon>
        <taxon>Marasmiineae</taxon>
        <taxon>Physalacriaceae</taxon>
        <taxon>Cylindrobasidium</taxon>
    </lineage>
</organism>
<evidence type="ECO:0000256" key="2">
    <source>
        <dbReference type="SAM" id="MobiDB-lite"/>
    </source>
</evidence>
<dbReference type="AlphaFoldDB" id="A0A0D7BBS7"/>
<evidence type="ECO:0000313" key="4">
    <source>
        <dbReference type="Proteomes" id="UP000054007"/>
    </source>
</evidence>
<feature type="coiled-coil region" evidence="1">
    <location>
        <begin position="42"/>
        <end position="120"/>
    </location>
</feature>